<sequence length="331" mass="37052">MDLLQKGWFTEFSPDDLEKIKHTSSGDSKQLKSDGKEMGGAWPGQAFSLQIEKVLFHEKSKYQDVLVFKSKTYGNYQDVLVFKSKTYGNVLILDGIIQCTERDEFAYQEMLAHLPLFAHPNPKRVLIIGGGDGGILREVLKHSSVEHVTMCEIDEMVIDVSKKYLPGMAEQFGNPKLNLFIGDGFEFLKNHKNEFDVVITDSSDPVGPAESLFGKSYYQLLSESMKDGGILSSQAESVWLHLELISHMIEFTKQIFPTVKYASSIMSTYPSGTMGYLIAAKDDRDVTKPARTLTSEEIKSMKLKFYNSELHSAAFILPTFVNQALNGNGST</sequence>
<dbReference type="WBParaSite" id="PS1159_v2.g7932.t2">
    <property type="protein sequence ID" value="PS1159_v2.g7932.t2"/>
    <property type="gene ID" value="PS1159_v2.g7932"/>
</dbReference>
<dbReference type="Proteomes" id="UP000887580">
    <property type="component" value="Unplaced"/>
</dbReference>
<name>A0AC35GS76_9BILA</name>
<proteinExistence type="predicted"/>
<accession>A0AC35GS76</accession>
<protein>
    <submittedName>
        <fullName evidence="2">PABS domain-containing protein</fullName>
    </submittedName>
</protein>
<evidence type="ECO:0000313" key="1">
    <source>
        <dbReference type="Proteomes" id="UP000887580"/>
    </source>
</evidence>
<reference evidence="2" key="1">
    <citation type="submission" date="2022-11" db="UniProtKB">
        <authorList>
            <consortium name="WormBaseParasite"/>
        </authorList>
    </citation>
    <scope>IDENTIFICATION</scope>
</reference>
<organism evidence="1 2">
    <name type="scientific">Panagrolaimus sp. PS1159</name>
    <dbReference type="NCBI Taxonomy" id="55785"/>
    <lineage>
        <taxon>Eukaryota</taxon>
        <taxon>Metazoa</taxon>
        <taxon>Ecdysozoa</taxon>
        <taxon>Nematoda</taxon>
        <taxon>Chromadorea</taxon>
        <taxon>Rhabditida</taxon>
        <taxon>Tylenchina</taxon>
        <taxon>Panagrolaimomorpha</taxon>
        <taxon>Panagrolaimoidea</taxon>
        <taxon>Panagrolaimidae</taxon>
        <taxon>Panagrolaimus</taxon>
    </lineage>
</organism>
<evidence type="ECO:0000313" key="2">
    <source>
        <dbReference type="WBParaSite" id="PS1159_v2.g7932.t2"/>
    </source>
</evidence>